<protein>
    <submittedName>
        <fullName evidence="3">DUF4397 domain-containing protein</fullName>
    </submittedName>
</protein>
<feature type="domain" description="DUF4397" evidence="2">
    <location>
        <begin position="36"/>
        <end position="152"/>
    </location>
</feature>
<dbReference type="Pfam" id="PF14344">
    <property type="entry name" value="DUF4397"/>
    <property type="match status" value="1"/>
</dbReference>
<proteinExistence type="predicted"/>
<dbReference type="RefSeq" id="WP_147056308.1">
    <property type="nucleotide sequence ID" value="NZ_CP042437.1"/>
</dbReference>
<dbReference type="Proteomes" id="UP000321362">
    <property type="component" value="Chromosome"/>
</dbReference>
<keyword evidence="4" id="KW-1185">Reference proteome</keyword>
<feature type="signal peptide" evidence="1">
    <location>
        <begin position="1"/>
        <end position="19"/>
    </location>
</feature>
<feature type="chain" id="PRO_5023057922" evidence="1">
    <location>
        <begin position="20"/>
        <end position="239"/>
    </location>
</feature>
<dbReference type="AlphaFoldDB" id="A0A5B8W2G3"/>
<gene>
    <name evidence="3" type="ORF">FSB76_19595</name>
</gene>
<organism evidence="3 4">
    <name type="scientific">Mucilaginibacter ginsenosidivorax</name>
    <dbReference type="NCBI Taxonomy" id="862126"/>
    <lineage>
        <taxon>Bacteria</taxon>
        <taxon>Pseudomonadati</taxon>
        <taxon>Bacteroidota</taxon>
        <taxon>Sphingobacteriia</taxon>
        <taxon>Sphingobacteriales</taxon>
        <taxon>Sphingobacteriaceae</taxon>
        <taxon>Mucilaginibacter</taxon>
    </lineage>
</organism>
<accession>A0A5B8W2G3</accession>
<dbReference type="InterPro" id="IPR025510">
    <property type="entry name" value="DUF4397"/>
</dbReference>
<evidence type="ECO:0000313" key="3">
    <source>
        <dbReference type="EMBL" id="QEC78034.1"/>
    </source>
</evidence>
<sequence>MNTRIKVLFFIAMAVACWASCKKSNDAPASTSTVTALVDVVNVSNASVNFYINGTRFNNTSTFYSGGSLGYLTVPAGTKNYSFKVDGASTPFYNKPFQADSATDHTIYIAGQNSDDVFSTLDTLVLDTASAIKAKYARVRFVNASASAGNMSFVLRGTGTAAIDTPWKTNIAFKTSTEFTRIKQGVHYIGIYRAAYPTLPKVDTVTLTAGKIYTFYGYGTALPAGNGSILVGLFNSGSE</sequence>
<evidence type="ECO:0000256" key="1">
    <source>
        <dbReference type="SAM" id="SignalP"/>
    </source>
</evidence>
<name>A0A5B8W2G3_9SPHI</name>
<dbReference type="PROSITE" id="PS51257">
    <property type="entry name" value="PROKAR_LIPOPROTEIN"/>
    <property type="match status" value="1"/>
</dbReference>
<dbReference type="KEGG" id="mgk:FSB76_19595"/>
<evidence type="ECO:0000259" key="2">
    <source>
        <dbReference type="Pfam" id="PF14344"/>
    </source>
</evidence>
<dbReference type="OrthoDB" id="9792011at2"/>
<dbReference type="EMBL" id="CP042437">
    <property type="protein sequence ID" value="QEC78034.1"/>
    <property type="molecule type" value="Genomic_DNA"/>
</dbReference>
<reference evidence="3 4" key="1">
    <citation type="journal article" date="2013" name="J. Microbiol.">
        <title>Mucilaginibacter ginsenosidivorax sp. nov., with ginsenoside converting activity isolated from sediment.</title>
        <authorList>
            <person name="Kim J.K."/>
            <person name="Choi T.E."/>
            <person name="Liu Q.M."/>
            <person name="Park H.Y."/>
            <person name="Yi T.H."/>
            <person name="Yoon M.H."/>
            <person name="Kim S.C."/>
            <person name="Im W.T."/>
        </authorList>
    </citation>
    <scope>NUCLEOTIDE SEQUENCE [LARGE SCALE GENOMIC DNA]</scope>
    <source>
        <strain evidence="3 4">KHI28</strain>
    </source>
</reference>
<keyword evidence="1" id="KW-0732">Signal</keyword>
<evidence type="ECO:0000313" key="4">
    <source>
        <dbReference type="Proteomes" id="UP000321362"/>
    </source>
</evidence>